<keyword evidence="4" id="KW-1185">Reference proteome</keyword>
<evidence type="ECO:0008006" key="5">
    <source>
        <dbReference type="Google" id="ProtNLM"/>
    </source>
</evidence>
<gene>
    <name evidence="3" type="ORF">I6N95_16815</name>
</gene>
<evidence type="ECO:0000256" key="1">
    <source>
        <dbReference type="SAM" id="MobiDB-lite"/>
    </source>
</evidence>
<dbReference type="RefSeq" id="WP_209530076.1">
    <property type="nucleotide sequence ID" value="NZ_JAEEGA010000011.1"/>
</dbReference>
<evidence type="ECO:0000313" key="3">
    <source>
        <dbReference type="EMBL" id="MBP1042680.1"/>
    </source>
</evidence>
<name>A0A940P7V7_9ENTE</name>
<dbReference type="AlphaFoldDB" id="A0A940P7V7"/>
<organism evidence="3 4">
    <name type="scientific">Vagococcus allomyrinae</name>
    <dbReference type="NCBI Taxonomy" id="2794353"/>
    <lineage>
        <taxon>Bacteria</taxon>
        <taxon>Bacillati</taxon>
        <taxon>Bacillota</taxon>
        <taxon>Bacilli</taxon>
        <taxon>Lactobacillales</taxon>
        <taxon>Enterococcaceae</taxon>
        <taxon>Vagococcus</taxon>
    </lineage>
</organism>
<dbReference type="Proteomes" id="UP000674938">
    <property type="component" value="Unassembled WGS sequence"/>
</dbReference>
<feature type="region of interest" description="Disordered" evidence="1">
    <location>
        <begin position="28"/>
        <end position="48"/>
    </location>
</feature>
<dbReference type="PROSITE" id="PS51257">
    <property type="entry name" value="PROKAR_LIPOPROTEIN"/>
    <property type="match status" value="1"/>
</dbReference>
<feature type="compositionally biased region" description="Basic and acidic residues" evidence="1">
    <location>
        <begin position="28"/>
        <end position="44"/>
    </location>
</feature>
<sequence length="256" mass="28378">MLRKKVQTIVLLSTVALFLFTGCGKTESKDDGLITSSSHEKEASFKTSTSETSIDIPISSSTEKTNESSVTFVAQRTYTFEEQLEISDKFLTWASERAAMGGMAVNGAYFNHGASGRGDWYAKTPEGQYILMQRQDPTINIEKNKYLANAIGGVVFYYSKFGTTGVTNEINDQENNPSTATGFSQVAILDQPIVKYLLTDNGFVYEFKSNGAFSDGFYVTDDDGDFDYWPGEQVPFIVSEDKVAQDELQRILASYN</sequence>
<evidence type="ECO:0000313" key="4">
    <source>
        <dbReference type="Proteomes" id="UP000674938"/>
    </source>
</evidence>
<protein>
    <recommendedName>
        <fullName evidence="5">Lipoprotein</fullName>
    </recommendedName>
</protein>
<evidence type="ECO:0000256" key="2">
    <source>
        <dbReference type="SAM" id="SignalP"/>
    </source>
</evidence>
<accession>A0A940P7V7</accession>
<reference evidence="3" key="1">
    <citation type="submission" date="2020-12" db="EMBL/GenBank/DDBJ databases">
        <title>Vagococcus allomyrinae sp. nov. and Enterococcus lavae sp. nov., isolated from the larvae of Allomyrina dichotoma.</title>
        <authorList>
            <person name="Lee S.D."/>
        </authorList>
    </citation>
    <scope>NUCLEOTIDE SEQUENCE</scope>
    <source>
        <strain evidence="3">BWB3-3</strain>
    </source>
</reference>
<dbReference type="EMBL" id="JAEEGA010000011">
    <property type="protein sequence ID" value="MBP1042680.1"/>
    <property type="molecule type" value="Genomic_DNA"/>
</dbReference>
<feature type="chain" id="PRO_5039358512" description="Lipoprotein" evidence="2">
    <location>
        <begin position="22"/>
        <end position="256"/>
    </location>
</feature>
<comment type="caution">
    <text evidence="3">The sequence shown here is derived from an EMBL/GenBank/DDBJ whole genome shotgun (WGS) entry which is preliminary data.</text>
</comment>
<proteinExistence type="predicted"/>
<feature type="signal peptide" evidence="2">
    <location>
        <begin position="1"/>
        <end position="21"/>
    </location>
</feature>
<keyword evidence="2" id="KW-0732">Signal</keyword>